<evidence type="ECO:0000313" key="1">
    <source>
        <dbReference type="EMBL" id="OZM58464.1"/>
    </source>
</evidence>
<dbReference type="EMBL" id="NPIA01000001">
    <property type="protein sequence ID" value="OZM58464.1"/>
    <property type="molecule type" value="Genomic_DNA"/>
</dbReference>
<protein>
    <submittedName>
        <fullName evidence="1">Uncharacterized protein</fullName>
    </submittedName>
</protein>
<comment type="caution">
    <text evidence="1">The sequence shown here is derived from an EMBL/GenBank/DDBJ whole genome shotgun (WGS) entry which is preliminary data.</text>
</comment>
<reference evidence="2" key="1">
    <citation type="submission" date="2017-08" db="EMBL/GenBank/DDBJ databases">
        <authorList>
            <person name="Huang Z."/>
        </authorList>
    </citation>
    <scope>NUCLEOTIDE SEQUENCE [LARGE SCALE GENOMIC DNA]</scope>
    <source>
        <strain evidence="2">SA5d-4</strain>
    </source>
</reference>
<accession>A0A263BXN1</accession>
<sequence>MKNKVQKKVTLTLEYFKNKVSKDKTVFSGGVVEPEISGLMIDVREGMHFDLESEQLVRNGKHELHIYGGRKDMMEFGKYLIALANYETEDPNYHDHFDNIKNFDGEDSVDIVIYQPKR</sequence>
<dbReference type="RefSeq" id="WP_094921395.1">
    <property type="nucleotide sequence ID" value="NZ_NPIA01000001.1"/>
</dbReference>
<name>A0A263BXN1_9BACI</name>
<dbReference type="InterPro" id="IPR029083">
    <property type="entry name" value="Imm32"/>
</dbReference>
<organism evidence="1 2">
    <name type="scientific">Lottiidibacillus patelloidae</name>
    <dbReference type="NCBI Taxonomy" id="2670334"/>
    <lineage>
        <taxon>Bacteria</taxon>
        <taxon>Bacillati</taxon>
        <taxon>Bacillota</taxon>
        <taxon>Bacilli</taxon>
        <taxon>Bacillales</taxon>
        <taxon>Bacillaceae</taxon>
        <taxon>Lottiidibacillus</taxon>
    </lineage>
</organism>
<dbReference type="Proteomes" id="UP000217083">
    <property type="component" value="Unassembled WGS sequence"/>
</dbReference>
<dbReference type="Pfam" id="PF15566">
    <property type="entry name" value="Imm32"/>
    <property type="match status" value="1"/>
</dbReference>
<dbReference type="AlphaFoldDB" id="A0A263BXN1"/>
<keyword evidence="2" id="KW-1185">Reference proteome</keyword>
<evidence type="ECO:0000313" key="2">
    <source>
        <dbReference type="Proteomes" id="UP000217083"/>
    </source>
</evidence>
<gene>
    <name evidence="1" type="ORF">CIB95_02535</name>
</gene>
<proteinExistence type="predicted"/>
<reference evidence="1 2" key="2">
    <citation type="submission" date="2017-09" db="EMBL/GenBank/DDBJ databases">
        <title>Bacillus patelloidae sp. nov., isolated from the intestinal tract of a marine limpet.</title>
        <authorList>
            <person name="Liu R."/>
            <person name="Dong C."/>
            <person name="Shao Z."/>
        </authorList>
    </citation>
    <scope>NUCLEOTIDE SEQUENCE [LARGE SCALE GENOMIC DNA]</scope>
    <source>
        <strain evidence="1 2">SA5d-4</strain>
    </source>
</reference>